<reference evidence="2 3" key="1">
    <citation type="submission" date="2019-10" db="EMBL/GenBank/DDBJ databases">
        <title>Taxonomy of Antarctic Massilia spp.: description of Massilia rubra sp. nov., Massilia aquatica sp. nov., Massilia mucilaginosa sp. nov., Massilia frigida sp. nov. isolated from streams, lakes and regoliths.</title>
        <authorList>
            <person name="Holochova P."/>
            <person name="Sedlacek I."/>
            <person name="Kralova S."/>
            <person name="Maslanova I."/>
            <person name="Busse H.-J."/>
            <person name="Stankova E."/>
            <person name="Vrbovska V."/>
            <person name="Kovarovic V."/>
            <person name="Bartak M."/>
            <person name="Svec P."/>
            <person name="Pantucek R."/>
        </authorList>
    </citation>
    <scope>NUCLEOTIDE SEQUENCE [LARGE SCALE GENOMIC DNA]</scope>
    <source>
        <strain evidence="2 3">CCM 8695</strain>
    </source>
</reference>
<protein>
    <submittedName>
        <fullName evidence="2">YcxB family protein</fullName>
    </submittedName>
</protein>
<evidence type="ECO:0000259" key="1">
    <source>
        <dbReference type="Pfam" id="PF14317"/>
    </source>
</evidence>
<accession>A0ABX0NB55</accession>
<proteinExistence type="predicted"/>
<name>A0ABX0NB55_9BURK</name>
<dbReference type="Proteomes" id="UP000621455">
    <property type="component" value="Unassembled WGS sequence"/>
</dbReference>
<organism evidence="2 3">
    <name type="scientific">Massilia frigida</name>
    <dbReference type="NCBI Taxonomy" id="2609281"/>
    <lineage>
        <taxon>Bacteria</taxon>
        <taxon>Pseudomonadati</taxon>
        <taxon>Pseudomonadota</taxon>
        <taxon>Betaproteobacteria</taxon>
        <taxon>Burkholderiales</taxon>
        <taxon>Oxalobacteraceae</taxon>
        <taxon>Telluria group</taxon>
        <taxon>Massilia</taxon>
    </lineage>
</organism>
<keyword evidence="3" id="KW-1185">Reference proteome</keyword>
<comment type="caution">
    <text evidence="2">The sequence shown here is derived from an EMBL/GenBank/DDBJ whole genome shotgun (WGS) entry which is preliminary data.</text>
</comment>
<dbReference type="Pfam" id="PF14317">
    <property type="entry name" value="YcxB"/>
    <property type="match status" value="1"/>
</dbReference>
<evidence type="ECO:0000313" key="2">
    <source>
        <dbReference type="EMBL" id="NHZ80069.1"/>
    </source>
</evidence>
<evidence type="ECO:0000313" key="3">
    <source>
        <dbReference type="Proteomes" id="UP000621455"/>
    </source>
</evidence>
<dbReference type="InterPro" id="IPR025588">
    <property type="entry name" value="YcxB-like_C"/>
</dbReference>
<gene>
    <name evidence="2" type="ORF">F2P44_12390</name>
</gene>
<dbReference type="EMBL" id="WHJG01000010">
    <property type="protein sequence ID" value="NHZ80069.1"/>
    <property type="molecule type" value="Genomic_DNA"/>
</dbReference>
<feature type="domain" description="YcxB-like C-terminal" evidence="1">
    <location>
        <begin position="85"/>
        <end position="140"/>
    </location>
</feature>
<sequence length="153" mass="17323">MPLPLPLPVLGPGLVPAAAPETVQFSVRYALPEYVSFMWQHAGYIIRRRRIGTLATYWMQTKSTWSAALHFVTQGRSRNTYEFTIDTHGIVRASRSGVTLVPWGDVYSIRRYSRGFMMVLKRGTLPVPFRCLNAAQGESMVRFSESLRAATRL</sequence>